<feature type="domain" description="BFD-like [2Fe-2S]-binding" evidence="1">
    <location>
        <begin position="61"/>
        <end position="106"/>
    </location>
</feature>
<dbReference type="AlphaFoldDB" id="A0A4V5NUV2"/>
<evidence type="ECO:0000313" key="2">
    <source>
        <dbReference type="EMBL" id="TKB47980.1"/>
    </source>
</evidence>
<keyword evidence="3" id="KW-1185">Reference proteome</keyword>
<dbReference type="InterPro" id="IPR041854">
    <property type="entry name" value="BFD-like_2Fe2S-bd_dom_sf"/>
</dbReference>
<evidence type="ECO:0000313" key="3">
    <source>
        <dbReference type="Proteomes" id="UP000305674"/>
    </source>
</evidence>
<proteinExistence type="predicted"/>
<dbReference type="EMBL" id="SWCI01000011">
    <property type="protein sequence ID" value="TKB47980.1"/>
    <property type="molecule type" value="Genomic_DNA"/>
</dbReference>
<organism evidence="2 3">
    <name type="scientific">Ferrimonas sediminicola</name>
    <dbReference type="NCBI Taxonomy" id="2569538"/>
    <lineage>
        <taxon>Bacteria</taxon>
        <taxon>Pseudomonadati</taxon>
        <taxon>Pseudomonadota</taxon>
        <taxon>Gammaproteobacteria</taxon>
        <taxon>Alteromonadales</taxon>
        <taxon>Ferrimonadaceae</taxon>
        <taxon>Ferrimonas</taxon>
    </lineage>
</organism>
<dbReference type="InterPro" id="IPR007419">
    <property type="entry name" value="BFD-like_2Fe2S-bd_dom"/>
</dbReference>
<dbReference type="Pfam" id="PF04324">
    <property type="entry name" value="Fer2_BFD"/>
    <property type="match status" value="1"/>
</dbReference>
<comment type="caution">
    <text evidence="2">The sequence shown here is derived from an EMBL/GenBank/DDBJ whole genome shotgun (WGS) entry which is preliminary data.</text>
</comment>
<protein>
    <submittedName>
        <fullName evidence="2">(2Fe-2S)-binding protein</fullName>
    </submittedName>
</protein>
<reference evidence="2 3" key="1">
    <citation type="submission" date="2019-04" db="EMBL/GenBank/DDBJ databases">
        <authorList>
            <person name="Hwang J.C."/>
        </authorList>
    </citation>
    <scope>NUCLEOTIDE SEQUENCE [LARGE SCALE GENOMIC DNA]</scope>
    <source>
        <strain evidence="2 3">IMCC35001</strain>
    </source>
</reference>
<dbReference type="Gene3D" id="1.10.10.1100">
    <property type="entry name" value="BFD-like [2Fe-2S]-binding domain"/>
    <property type="match status" value="1"/>
</dbReference>
<gene>
    <name evidence="2" type="ORF">FCL40_14675</name>
</gene>
<name>A0A4V5NUV2_9GAMM</name>
<evidence type="ECO:0000259" key="1">
    <source>
        <dbReference type="Pfam" id="PF04324"/>
    </source>
</evidence>
<accession>A0A4V5NUV2</accession>
<sequence>MAADPEGGLVFSHQIDTNQLVTWCIPWFCSEQGGEEPCYTARQRRSSRGAQPMSQPAPQSLVCRCLSLTQAEIDEVIQAGAGNADEVANVCGAGSGCGSCRGEVNERCRILASSASDL</sequence>
<dbReference type="Proteomes" id="UP000305674">
    <property type="component" value="Unassembled WGS sequence"/>
</dbReference>